<keyword evidence="3 5" id="KW-0378">Hydrolase</keyword>
<dbReference type="InterPro" id="IPR001478">
    <property type="entry name" value="PDZ"/>
</dbReference>
<keyword evidence="6" id="KW-0472">Membrane</keyword>
<dbReference type="GeneID" id="82204268"/>
<name>A0A1V1HY18_9FIRM</name>
<dbReference type="GO" id="GO:0030288">
    <property type="term" value="C:outer membrane-bounded periplasmic space"/>
    <property type="evidence" value="ECO:0007669"/>
    <property type="project" value="TreeGrafter"/>
</dbReference>
<dbReference type="SUPFAM" id="SSF50156">
    <property type="entry name" value="PDZ domain-like"/>
    <property type="match status" value="1"/>
</dbReference>
<dbReference type="InterPro" id="IPR036034">
    <property type="entry name" value="PDZ_sf"/>
</dbReference>
<evidence type="ECO:0000313" key="9">
    <source>
        <dbReference type="Proteomes" id="UP000245622"/>
    </source>
</evidence>
<dbReference type="Gene3D" id="3.90.226.10">
    <property type="entry name" value="2-enoyl-CoA Hydratase, Chain A, domain 1"/>
    <property type="match status" value="1"/>
</dbReference>
<protein>
    <submittedName>
        <fullName evidence="8">Carboxy-terminal processing protease CtpA</fullName>
    </submittedName>
</protein>
<evidence type="ECO:0000256" key="4">
    <source>
        <dbReference type="ARBA" id="ARBA00022825"/>
    </source>
</evidence>
<dbReference type="InterPro" id="IPR055210">
    <property type="entry name" value="CtpA/B_N"/>
</dbReference>
<dbReference type="FunFam" id="2.30.42.10:FF:000063">
    <property type="entry name" value="Peptidase, S41 family"/>
    <property type="match status" value="1"/>
</dbReference>
<dbReference type="SMART" id="SM00245">
    <property type="entry name" value="TSPc"/>
    <property type="match status" value="1"/>
</dbReference>
<dbReference type="GO" id="GO:0007165">
    <property type="term" value="P:signal transduction"/>
    <property type="evidence" value="ECO:0007669"/>
    <property type="project" value="TreeGrafter"/>
</dbReference>
<dbReference type="GO" id="GO:0006508">
    <property type="term" value="P:proteolysis"/>
    <property type="evidence" value="ECO:0007669"/>
    <property type="project" value="UniProtKB-KW"/>
</dbReference>
<evidence type="ECO:0000256" key="2">
    <source>
        <dbReference type="ARBA" id="ARBA00022670"/>
    </source>
</evidence>
<feature type="domain" description="PDZ" evidence="7">
    <location>
        <begin position="94"/>
        <end position="164"/>
    </location>
</feature>
<evidence type="ECO:0000256" key="6">
    <source>
        <dbReference type="SAM" id="Phobius"/>
    </source>
</evidence>
<dbReference type="InterPro" id="IPR004447">
    <property type="entry name" value="Peptidase_S41A"/>
</dbReference>
<dbReference type="Pfam" id="PF22694">
    <property type="entry name" value="CtpB_N-like"/>
    <property type="match status" value="1"/>
</dbReference>
<organism evidence="8 9">
    <name type="scientific">Romboutsia ilealis</name>
    <dbReference type="NCBI Taxonomy" id="1115758"/>
    <lineage>
        <taxon>Bacteria</taxon>
        <taxon>Bacillati</taxon>
        <taxon>Bacillota</taxon>
        <taxon>Clostridia</taxon>
        <taxon>Peptostreptococcales</taxon>
        <taxon>Peptostreptococcaceae</taxon>
        <taxon>Romboutsia</taxon>
    </lineage>
</organism>
<accession>A0A1V1HY18</accession>
<evidence type="ECO:0000256" key="5">
    <source>
        <dbReference type="RuleBase" id="RU004404"/>
    </source>
</evidence>
<proteinExistence type="inferred from homology"/>
<dbReference type="GO" id="GO:0008236">
    <property type="term" value="F:serine-type peptidase activity"/>
    <property type="evidence" value="ECO:0007669"/>
    <property type="project" value="UniProtKB-KW"/>
</dbReference>
<sequence length="384" mass="41979">MISKKKAIIYGVLLVVITFLITSTLNIALGGKVVISKDTYEAYKKYNKMIALEELVKDDFYQETSDEKLVDGAIKGMFTGLDDPYSQYYTKEEFEKLKEQTSGSFVGIGVYISPTSDDDHITIIAPIEGSPAEKSGIRAGDKILKVDGKVVSAQNSDEAINMIKGKKGTEVELTIKRGEQVLDVNVKRDEIVSKTVEGKELDDNIGYIKITSFSEHTNKEFEETLNTLKQGGIKGLVIDLRDNPGGLLNVCKDIADSLIGEGTIVYTKDNKGNTEYLKSDKEKLGLPIAVLTNEGSASASEILTGAIIDNKAGISVGTTTFGKGLVQSVRELKDGTGYKLTTAQYFTPSGEYINGKGIKPTIEEKDEEKQLDVALKWIKEQISK</sequence>
<dbReference type="Pfam" id="PF03572">
    <property type="entry name" value="Peptidase_S41"/>
    <property type="match status" value="1"/>
</dbReference>
<dbReference type="PANTHER" id="PTHR32060">
    <property type="entry name" value="TAIL-SPECIFIC PROTEASE"/>
    <property type="match status" value="1"/>
</dbReference>
<dbReference type="Gene3D" id="3.30.750.44">
    <property type="match status" value="1"/>
</dbReference>
<dbReference type="GO" id="GO:0004175">
    <property type="term" value="F:endopeptidase activity"/>
    <property type="evidence" value="ECO:0007669"/>
    <property type="project" value="TreeGrafter"/>
</dbReference>
<dbReference type="SUPFAM" id="SSF52096">
    <property type="entry name" value="ClpP/crotonase"/>
    <property type="match status" value="1"/>
</dbReference>
<dbReference type="SMART" id="SM00228">
    <property type="entry name" value="PDZ"/>
    <property type="match status" value="1"/>
</dbReference>
<dbReference type="AlphaFoldDB" id="A0A1V1HY18"/>
<evidence type="ECO:0000256" key="1">
    <source>
        <dbReference type="ARBA" id="ARBA00009179"/>
    </source>
</evidence>
<keyword evidence="6" id="KW-1133">Transmembrane helix</keyword>
<dbReference type="InterPro" id="IPR005151">
    <property type="entry name" value="Tail-specific_protease"/>
</dbReference>
<dbReference type="CDD" id="cd07560">
    <property type="entry name" value="Peptidase_S41_CPP"/>
    <property type="match status" value="1"/>
</dbReference>
<dbReference type="KEGG" id="ril:CRIB_86"/>
<dbReference type="CDD" id="cd06782">
    <property type="entry name" value="cpPDZ_CPP-like"/>
    <property type="match status" value="1"/>
</dbReference>
<dbReference type="InterPro" id="IPR029045">
    <property type="entry name" value="ClpP/crotonase-like_dom_sf"/>
</dbReference>
<comment type="similarity">
    <text evidence="1 5">Belongs to the peptidase S41A family.</text>
</comment>
<dbReference type="Proteomes" id="UP000245622">
    <property type="component" value="Chromosome 1"/>
</dbReference>
<evidence type="ECO:0000256" key="3">
    <source>
        <dbReference type="ARBA" id="ARBA00022801"/>
    </source>
</evidence>
<evidence type="ECO:0000259" key="7">
    <source>
        <dbReference type="PROSITE" id="PS50106"/>
    </source>
</evidence>
<dbReference type="PROSITE" id="PS50106">
    <property type="entry name" value="PDZ"/>
    <property type="match status" value="1"/>
</dbReference>
<evidence type="ECO:0000313" key="8">
    <source>
        <dbReference type="EMBL" id="CED92845.1"/>
    </source>
</evidence>
<dbReference type="PANTHER" id="PTHR32060:SF30">
    <property type="entry name" value="CARBOXY-TERMINAL PROCESSING PROTEASE CTPA"/>
    <property type="match status" value="1"/>
</dbReference>
<keyword evidence="6" id="KW-0812">Transmembrane</keyword>
<dbReference type="NCBIfam" id="TIGR00225">
    <property type="entry name" value="prc"/>
    <property type="match status" value="1"/>
</dbReference>
<dbReference type="Gene3D" id="2.30.42.10">
    <property type="match status" value="1"/>
</dbReference>
<dbReference type="EMBL" id="LN555523">
    <property type="protein sequence ID" value="CED92845.1"/>
    <property type="molecule type" value="Genomic_DNA"/>
</dbReference>
<keyword evidence="9" id="KW-1185">Reference proteome</keyword>
<keyword evidence="4 5" id="KW-0720">Serine protease</keyword>
<keyword evidence="2 5" id="KW-0645">Protease</keyword>
<feature type="transmembrane region" description="Helical" evidence="6">
    <location>
        <begin position="7"/>
        <end position="29"/>
    </location>
</feature>
<gene>
    <name evidence="8" type="ORF">CRIB_86</name>
</gene>
<dbReference type="RefSeq" id="WP_180702636.1">
    <property type="nucleotide sequence ID" value="NZ_CAJUCR010000037.1"/>
</dbReference>
<dbReference type="Pfam" id="PF00595">
    <property type="entry name" value="PDZ"/>
    <property type="match status" value="1"/>
</dbReference>
<dbReference type="FunFam" id="3.30.750.44:FF:000001">
    <property type="entry name" value="S41 family peptidase"/>
    <property type="match status" value="1"/>
</dbReference>
<reference evidence="8 9" key="1">
    <citation type="submission" date="2014-04" db="EMBL/GenBank/DDBJ databases">
        <authorList>
            <person name="Hornung B.V."/>
        </authorList>
    </citation>
    <scope>NUCLEOTIDE SEQUENCE [LARGE SCALE GENOMIC DNA]</scope>
    <source>
        <strain evidence="8 9">CRIB</strain>
    </source>
</reference>